<keyword evidence="1" id="KW-1277">Toxin-antitoxin system</keyword>
<dbReference type="STRING" id="195064.SAMN05421721_11935"/>
<dbReference type="Gene3D" id="3.30.2310.20">
    <property type="entry name" value="RelE-like"/>
    <property type="match status" value="1"/>
</dbReference>
<dbReference type="InterPro" id="IPR007712">
    <property type="entry name" value="RelE/ParE_toxin"/>
</dbReference>
<sequence length="61" mass="7157">MQAALHMLAEDPDRNDLDTKPLQGRDGYRLRVGHWRALYRLENERLILLILKVGPRGDVYK</sequence>
<dbReference type="Pfam" id="PF05016">
    <property type="entry name" value="ParE_toxin"/>
    <property type="match status" value="1"/>
</dbReference>
<accession>A0A1I4SNM7</accession>
<evidence type="ECO:0000313" key="3">
    <source>
        <dbReference type="EMBL" id="SFM66074.1"/>
    </source>
</evidence>
<dbReference type="SUPFAM" id="SSF143011">
    <property type="entry name" value="RelE-like"/>
    <property type="match status" value="1"/>
</dbReference>
<keyword evidence="4" id="KW-1185">Reference proteome</keyword>
<evidence type="ECO:0000256" key="2">
    <source>
        <dbReference type="SAM" id="MobiDB-lite"/>
    </source>
</evidence>
<dbReference type="InterPro" id="IPR035093">
    <property type="entry name" value="RelE/ParE_toxin_dom_sf"/>
</dbReference>
<evidence type="ECO:0000313" key="4">
    <source>
        <dbReference type="Proteomes" id="UP000199556"/>
    </source>
</evidence>
<protein>
    <submittedName>
        <fullName evidence="3">mRNA interferase RelE/StbE</fullName>
    </submittedName>
</protein>
<name>A0A1I4SNM7_ECTMO</name>
<dbReference type="AlphaFoldDB" id="A0A1I4SNM7"/>
<proteinExistence type="predicted"/>
<feature type="compositionally biased region" description="Basic and acidic residues" evidence="2">
    <location>
        <begin position="8"/>
        <end position="19"/>
    </location>
</feature>
<dbReference type="Proteomes" id="UP000199556">
    <property type="component" value="Unassembled WGS sequence"/>
</dbReference>
<gene>
    <name evidence="3" type="ORF">SAMN05421721_11935</name>
</gene>
<evidence type="ECO:0000256" key="1">
    <source>
        <dbReference type="ARBA" id="ARBA00022649"/>
    </source>
</evidence>
<feature type="region of interest" description="Disordered" evidence="2">
    <location>
        <begin position="1"/>
        <end position="21"/>
    </location>
</feature>
<organism evidence="3 4">
    <name type="scientific">Ectothiorhodospira mobilis</name>
    <dbReference type="NCBI Taxonomy" id="195064"/>
    <lineage>
        <taxon>Bacteria</taxon>
        <taxon>Pseudomonadati</taxon>
        <taxon>Pseudomonadota</taxon>
        <taxon>Gammaproteobacteria</taxon>
        <taxon>Chromatiales</taxon>
        <taxon>Ectothiorhodospiraceae</taxon>
        <taxon>Ectothiorhodospira</taxon>
    </lineage>
</organism>
<dbReference type="EMBL" id="FOUO01000019">
    <property type="protein sequence ID" value="SFM66074.1"/>
    <property type="molecule type" value="Genomic_DNA"/>
</dbReference>
<reference evidence="3 4" key="1">
    <citation type="submission" date="2016-10" db="EMBL/GenBank/DDBJ databases">
        <authorList>
            <person name="de Groot N.N."/>
        </authorList>
    </citation>
    <scope>NUCLEOTIDE SEQUENCE [LARGE SCALE GENOMIC DNA]</scope>
    <source>
        <strain evidence="3 4">DSM 4180</strain>
    </source>
</reference>